<keyword evidence="3" id="KW-1185">Reference proteome</keyword>
<gene>
    <name evidence="2" type="ORF">B7P43_G11938</name>
</gene>
<feature type="compositionally biased region" description="Basic and acidic residues" evidence="1">
    <location>
        <begin position="57"/>
        <end position="69"/>
    </location>
</feature>
<dbReference type="Proteomes" id="UP000235965">
    <property type="component" value="Unassembled WGS sequence"/>
</dbReference>
<reference evidence="2 3" key="1">
    <citation type="submission" date="2017-12" db="EMBL/GenBank/DDBJ databases">
        <title>Hemimetabolous genomes reveal molecular basis of termite eusociality.</title>
        <authorList>
            <person name="Harrison M.C."/>
            <person name="Jongepier E."/>
            <person name="Robertson H.M."/>
            <person name="Arning N."/>
            <person name="Bitard-Feildel T."/>
            <person name="Chao H."/>
            <person name="Childers C.P."/>
            <person name="Dinh H."/>
            <person name="Doddapaneni H."/>
            <person name="Dugan S."/>
            <person name="Gowin J."/>
            <person name="Greiner C."/>
            <person name="Han Y."/>
            <person name="Hu H."/>
            <person name="Hughes D.S.T."/>
            <person name="Huylmans A.-K."/>
            <person name="Kemena C."/>
            <person name="Kremer L.P.M."/>
            <person name="Lee S.L."/>
            <person name="Lopez-Ezquerra A."/>
            <person name="Mallet L."/>
            <person name="Monroy-Kuhn J.M."/>
            <person name="Moser A."/>
            <person name="Murali S.C."/>
            <person name="Muzny D.M."/>
            <person name="Otani S."/>
            <person name="Piulachs M.-D."/>
            <person name="Poelchau M."/>
            <person name="Qu J."/>
            <person name="Schaub F."/>
            <person name="Wada-Katsumata A."/>
            <person name="Worley K.C."/>
            <person name="Xie Q."/>
            <person name="Ylla G."/>
            <person name="Poulsen M."/>
            <person name="Gibbs R.A."/>
            <person name="Schal C."/>
            <person name="Richards S."/>
            <person name="Belles X."/>
            <person name="Korb J."/>
            <person name="Bornberg-Bauer E."/>
        </authorList>
    </citation>
    <scope>NUCLEOTIDE SEQUENCE [LARGE SCALE GENOMIC DNA]</scope>
    <source>
        <tissue evidence="2">Whole body</tissue>
    </source>
</reference>
<sequence length="87" mass="9370">RDSSVGTATGYGLDDRGVGVRVPVGSTIFFIVAQTGSGVRQTYPMGTGDLSKGVKRPGRETDHSPPTSDEVRKMWIYTPTSPYAFMD</sequence>
<protein>
    <submittedName>
        <fullName evidence="2">Uncharacterized protein</fullName>
    </submittedName>
</protein>
<evidence type="ECO:0000313" key="2">
    <source>
        <dbReference type="EMBL" id="PNF37665.1"/>
    </source>
</evidence>
<comment type="caution">
    <text evidence="2">The sequence shown here is derived from an EMBL/GenBank/DDBJ whole genome shotgun (WGS) entry which is preliminary data.</text>
</comment>
<feature type="non-terminal residue" evidence="2">
    <location>
        <position position="1"/>
    </location>
</feature>
<name>A0A2J7RA09_9NEOP</name>
<organism evidence="2 3">
    <name type="scientific">Cryptotermes secundus</name>
    <dbReference type="NCBI Taxonomy" id="105785"/>
    <lineage>
        <taxon>Eukaryota</taxon>
        <taxon>Metazoa</taxon>
        <taxon>Ecdysozoa</taxon>
        <taxon>Arthropoda</taxon>
        <taxon>Hexapoda</taxon>
        <taxon>Insecta</taxon>
        <taxon>Pterygota</taxon>
        <taxon>Neoptera</taxon>
        <taxon>Polyneoptera</taxon>
        <taxon>Dictyoptera</taxon>
        <taxon>Blattodea</taxon>
        <taxon>Blattoidea</taxon>
        <taxon>Termitoidae</taxon>
        <taxon>Kalotermitidae</taxon>
        <taxon>Cryptotermitinae</taxon>
        <taxon>Cryptotermes</taxon>
    </lineage>
</organism>
<proteinExistence type="predicted"/>
<dbReference type="EMBL" id="NEVH01006580">
    <property type="protein sequence ID" value="PNF37665.1"/>
    <property type="molecule type" value="Genomic_DNA"/>
</dbReference>
<dbReference type="AlphaFoldDB" id="A0A2J7RA09"/>
<evidence type="ECO:0000313" key="3">
    <source>
        <dbReference type="Proteomes" id="UP000235965"/>
    </source>
</evidence>
<evidence type="ECO:0000256" key="1">
    <source>
        <dbReference type="SAM" id="MobiDB-lite"/>
    </source>
</evidence>
<feature type="region of interest" description="Disordered" evidence="1">
    <location>
        <begin position="41"/>
        <end position="69"/>
    </location>
</feature>
<dbReference type="InParanoid" id="A0A2J7RA09"/>
<accession>A0A2J7RA09</accession>